<dbReference type="AlphaFoldDB" id="A0A5C5UCF3"/>
<dbReference type="InterPro" id="IPR008620">
    <property type="entry name" value="FixH"/>
</dbReference>
<sequence length="170" mass="18727">MEQQPPREAPKPFWKTAMMWLVIGLPTASVFASMALVVIATRSGGADVVRDDVQRVSQIQTTDLGPDEQARALGLSAVLRADEGVLEVIPATGDFRRQAPLRLVLQHPSRTREDLELELAPAGAGWRIEQPLDDGHDWIVQLSPADGKWRLHGRLPKQQHATRLAPSLVP</sequence>
<protein>
    <submittedName>
        <fullName evidence="2">Nitrogen fixation protein FixH</fullName>
    </submittedName>
</protein>
<organism evidence="2 3">
    <name type="scientific">Luteimonas marina</name>
    <dbReference type="NCBI Taxonomy" id="488485"/>
    <lineage>
        <taxon>Bacteria</taxon>
        <taxon>Pseudomonadati</taxon>
        <taxon>Pseudomonadota</taxon>
        <taxon>Gammaproteobacteria</taxon>
        <taxon>Lysobacterales</taxon>
        <taxon>Lysobacteraceae</taxon>
        <taxon>Luteimonas</taxon>
    </lineage>
</organism>
<dbReference type="RefSeq" id="WP_146384375.1">
    <property type="nucleotide sequence ID" value="NZ_VOHK01000001.1"/>
</dbReference>
<evidence type="ECO:0000313" key="2">
    <source>
        <dbReference type="EMBL" id="TWT23305.1"/>
    </source>
</evidence>
<name>A0A5C5UCF3_9GAMM</name>
<dbReference type="OrthoDB" id="5948217at2"/>
<keyword evidence="1" id="KW-0812">Transmembrane</keyword>
<keyword evidence="3" id="KW-1185">Reference proteome</keyword>
<dbReference type="Proteomes" id="UP000319980">
    <property type="component" value="Unassembled WGS sequence"/>
</dbReference>
<gene>
    <name evidence="2" type="ORF">FQY83_01250</name>
</gene>
<evidence type="ECO:0000313" key="3">
    <source>
        <dbReference type="Proteomes" id="UP000319980"/>
    </source>
</evidence>
<feature type="transmembrane region" description="Helical" evidence="1">
    <location>
        <begin position="20"/>
        <end position="40"/>
    </location>
</feature>
<proteinExistence type="predicted"/>
<dbReference type="EMBL" id="VOHK01000001">
    <property type="protein sequence ID" value="TWT23305.1"/>
    <property type="molecule type" value="Genomic_DNA"/>
</dbReference>
<evidence type="ECO:0000256" key="1">
    <source>
        <dbReference type="SAM" id="Phobius"/>
    </source>
</evidence>
<accession>A0A5C5UCF3</accession>
<dbReference type="Pfam" id="PF05751">
    <property type="entry name" value="FixH"/>
    <property type="match status" value="1"/>
</dbReference>
<comment type="caution">
    <text evidence="2">The sequence shown here is derived from an EMBL/GenBank/DDBJ whole genome shotgun (WGS) entry which is preliminary data.</text>
</comment>
<keyword evidence="1" id="KW-1133">Transmembrane helix</keyword>
<keyword evidence="1" id="KW-0472">Membrane</keyword>
<reference evidence="2 3" key="1">
    <citation type="journal article" date="2008" name="Int. J. Syst. Evol. Microbiol.">
        <title>Luteimonas marina sp. nov., isolated from seawater.</title>
        <authorList>
            <person name="Baik K.S."/>
            <person name="Park S.C."/>
            <person name="Kim M.S."/>
            <person name="Kim E.M."/>
            <person name="Park C."/>
            <person name="Chun J."/>
            <person name="Seong C.N."/>
        </authorList>
    </citation>
    <scope>NUCLEOTIDE SEQUENCE [LARGE SCALE GENOMIC DNA]</scope>
    <source>
        <strain evidence="2 3">FR1330</strain>
    </source>
</reference>